<proteinExistence type="predicted"/>
<dbReference type="RefSeq" id="WP_072744737.1">
    <property type="nucleotide sequence ID" value="NZ_FQXR01000010.1"/>
</dbReference>
<dbReference type="Proteomes" id="UP000184389">
    <property type="component" value="Unassembled WGS sequence"/>
</dbReference>
<evidence type="ECO:0000313" key="1">
    <source>
        <dbReference type="EMBL" id="SHI09277.1"/>
    </source>
</evidence>
<accession>A0A1M5YB77</accession>
<organism evidence="1 2">
    <name type="scientific">Sporanaerobacter acetigenes DSM 13106</name>
    <dbReference type="NCBI Taxonomy" id="1123281"/>
    <lineage>
        <taxon>Bacteria</taxon>
        <taxon>Bacillati</taxon>
        <taxon>Bacillota</taxon>
        <taxon>Tissierellia</taxon>
        <taxon>Tissierellales</taxon>
        <taxon>Sporanaerobacteraceae</taxon>
        <taxon>Sporanaerobacter</taxon>
    </lineage>
</organism>
<protein>
    <submittedName>
        <fullName evidence="1">Uncharacterized protein</fullName>
    </submittedName>
</protein>
<sequence length="83" mass="9398">MINEDILNILSTSIFQKIIDNDFIKIEQLNAAINLLIKMNIPFSLSFDQATRSEEKSATLTITLNPSTSISFTINFEEGIHCY</sequence>
<dbReference type="OrthoDB" id="1954999at2"/>
<gene>
    <name evidence="1" type="ORF">SAMN02745180_02088</name>
</gene>
<dbReference type="EMBL" id="FQXR01000010">
    <property type="protein sequence ID" value="SHI09277.1"/>
    <property type="molecule type" value="Genomic_DNA"/>
</dbReference>
<reference evidence="1 2" key="1">
    <citation type="submission" date="2016-11" db="EMBL/GenBank/DDBJ databases">
        <authorList>
            <person name="Jaros S."/>
            <person name="Januszkiewicz K."/>
            <person name="Wedrychowicz H."/>
        </authorList>
    </citation>
    <scope>NUCLEOTIDE SEQUENCE [LARGE SCALE GENOMIC DNA]</scope>
    <source>
        <strain evidence="1 2">DSM 13106</strain>
    </source>
</reference>
<name>A0A1M5YB77_9FIRM</name>
<dbReference type="AlphaFoldDB" id="A0A1M5YB77"/>
<evidence type="ECO:0000313" key="2">
    <source>
        <dbReference type="Proteomes" id="UP000184389"/>
    </source>
</evidence>
<keyword evidence="2" id="KW-1185">Reference proteome</keyword>